<proteinExistence type="predicted"/>
<dbReference type="Proteomes" id="UP001055439">
    <property type="component" value="Chromosome 4"/>
</dbReference>
<keyword evidence="2" id="KW-1185">Reference proteome</keyword>
<dbReference type="EMBL" id="CP097506">
    <property type="protein sequence ID" value="URD94967.1"/>
    <property type="molecule type" value="Genomic_DNA"/>
</dbReference>
<evidence type="ECO:0000313" key="2">
    <source>
        <dbReference type="Proteomes" id="UP001055439"/>
    </source>
</evidence>
<protein>
    <submittedName>
        <fullName evidence="1">Uncharacterized protein</fullName>
    </submittedName>
</protein>
<reference evidence="1" key="1">
    <citation type="submission" date="2022-05" db="EMBL/GenBank/DDBJ databases">
        <title>The Musa troglodytarum L. genome provides insights into the mechanism of non-climacteric behaviour and enrichment of carotenoids.</title>
        <authorList>
            <person name="Wang J."/>
        </authorList>
    </citation>
    <scope>NUCLEOTIDE SEQUENCE</scope>
    <source>
        <tissue evidence="1">Leaf</tissue>
    </source>
</reference>
<sequence>MEKSVGSLNDLLQTNKLLSKKKISKPMNRYLQRPLAPNPITTTTPDHNINGVRINREMRIDI</sequence>
<dbReference type="AlphaFoldDB" id="A0A9E7JUL0"/>
<organism evidence="1 2">
    <name type="scientific">Musa troglodytarum</name>
    <name type="common">fe'i banana</name>
    <dbReference type="NCBI Taxonomy" id="320322"/>
    <lineage>
        <taxon>Eukaryota</taxon>
        <taxon>Viridiplantae</taxon>
        <taxon>Streptophyta</taxon>
        <taxon>Embryophyta</taxon>
        <taxon>Tracheophyta</taxon>
        <taxon>Spermatophyta</taxon>
        <taxon>Magnoliopsida</taxon>
        <taxon>Liliopsida</taxon>
        <taxon>Zingiberales</taxon>
        <taxon>Musaceae</taxon>
        <taxon>Musa</taxon>
    </lineage>
</organism>
<name>A0A9E7JUL0_9LILI</name>
<gene>
    <name evidence="1" type="ORF">MUK42_28692</name>
</gene>
<evidence type="ECO:0000313" key="1">
    <source>
        <dbReference type="EMBL" id="URD94967.1"/>
    </source>
</evidence>
<accession>A0A9E7JUL0</accession>